<evidence type="ECO:0008006" key="3">
    <source>
        <dbReference type="Google" id="ProtNLM"/>
    </source>
</evidence>
<proteinExistence type="predicted"/>
<evidence type="ECO:0000313" key="2">
    <source>
        <dbReference type="Proteomes" id="UP001272052"/>
    </source>
</evidence>
<dbReference type="InterPro" id="IPR021799">
    <property type="entry name" value="PIN-like_prokaryotic"/>
</dbReference>
<name>A0ABU3VPS6_9EURY</name>
<organism evidence="1 2">
    <name type="scientific">Methanimicrococcus hacksteinii</name>
    <dbReference type="NCBI Taxonomy" id="3028293"/>
    <lineage>
        <taxon>Archaea</taxon>
        <taxon>Methanobacteriati</taxon>
        <taxon>Methanobacteriota</taxon>
        <taxon>Stenosarchaea group</taxon>
        <taxon>Methanomicrobia</taxon>
        <taxon>Methanosarcinales</taxon>
        <taxon>Methanosarcinaceae</taxon>
        <taxon>Methanimicrococcus</taxon>
    </lineage>
</organism>
<protein>
    <recommendedName>
        <fullName evidence="3">PIN domain-containing protein</fullName>
    </recommendedName>
</protein>
<dbReference type="EMBL" id="JAWDKC010000017">
    <property type="protein sequence ID" value="MDV0445403.1"/>
    <property type="molecule type" value="Genomic_DNA"/>
</dbReference>
<dbReference type="Proteomes" id="UP001272052">
    <property type="component" value="Unassembled WGS sequence"/>
</dbReference>
<evidence type="ECO:0000313" key="1">
    <source>
        <dbReference type="EMBL" id="MDV0445403.1"/>
    </source>
</evidence>
<dbReference type="RefSeq" id="WP_318785827.1">
    <property type="nucleotide sequence ID" value="NZ_JAWDKC010000017.1"/>
</dbReference>
<sequence length="179" mass="20228">MTDIYFDTDCLSSFLWVREQNLLISHFGSISIAEEVYSELSHPSVSHLKTRTDKLLQLNALTIETINYGTPEWNLYLEMTRGEGLKIGRGEAATIALAKCLNGTVASNNLKDVCFYIKKFSLINKTTADILYDMFAKGVITEAKGSVIWKDLMKKRKKSMPKGIQTFSDYLKLRQTPSS</sequence>
<keyword evidence="2" id="KW-1185">Reference proteome</keyword>
<dbReference type="Pfam" id="PF11848">
    <property type="entry name" value="DUF3368"/>
    <property type="match status" value="1"/>
</dbReference>
<comment type="caution">
    <text evidence="1">The sequence shown here is derived from an EMBL/GenBank/DDBJ whole genome shotgun (WGS) entry which is preliminary data.</text>
</comment>
<gene>
    <name evidence="1" type="ORF">MmiAt1_09800</name>
</gene>
<accession>A0ABU3VPS6</accession>
<reference evidence="1 2" key="1">
    <citation type="submission" date="2023-06" db="EMBL/GenBank/DDBJ databases">
        <title>Genome sequence of Methanimicrococcus sp. At1.</title>
        <authorList>
            <person name="Protasov E."/>
            <person name="Platt K."/>
            <person name="Poehlein A."/>
            <person name="Daniel R."/>
            <person name="Brune A."/>
        </authorList>
    </citation>
    <scope>NUCLEOTIDE SEQUENCE [LARGE SCALE GENOMIC DNA]</scope>
    <source>
        <strain evidence="1 2">At1</strain>
    </source>
</reference>